<evidence type="ECO:0000313" key="6">
    <source>
        <dbReference type="Proteomes" id="UP001652700"/>
    </source>
</evidence>
<dbReference type="GO" id="GO:0062129">
    <property type="term" value="C:chitin-based extracellular matrix"/>
    <property type="evidence" value="ECO:0007669"/>
    <property type="project" value="TreeGrafter"/>
</dbReference>
<reference evidence="5" key="2">
    <citation type="submission" date="2025-05" db="UniProtKB">
        <authorList>
            <consortium name="EnsemblMetazoa"/>
        </authorList>
    </citation>
    <scope>IDENTIFICATION</scope>
</reference>
<accession>A0A6P7F7J2</accession>
<dbReference type="PROSITE" id="PS51155">
    <property type="entry name" value="CHIT_BIND_RR_2"/>
    <property type="match status" value="1"/>
</dbReference>
<dbReference type="AlphaFoldDB" id="A0A6P7F7J2"/>
<reference evidence="7" key="1">
    <citation type="submission" date="2025-04" db="UniProtKB">
        <authorList>
            <consortium name="RefSeq"/>
        </authorList>
    </citation>
    <scope>IDENTIFICATION</scope>
    <source>
        <tissue evidence="7">Whole insect</tissue>
    </source>
</reference>
<dbReference type="InterPro" id="IPR000618">
    <property type="entry name" value="Insect_cuticle"/>
</dbReference>
<feature type="compositionally biased region" description="Low complexity" evidence="3">
    <location>
        <begin position="136"/>
        <end position="145"/>
    </location>
</feature>
<dbReference type="OrthoDB" id="6372059at2759"/>
<dbReference type="InParanoid" id="A0A6P7F7J2"/>
<dbReference type="InterPro" id="IPR050468">
    <property type="entry name" value="Cuticle_Struct_Prot"/>
</dbReference>
<dbReference type="GeneID" id="114325727"/>
<dbReference type="PROSITE" id="PS00233">
    <property type="entry name" value="CHIT_BIND_RR_1"/>
    <property type="match status" value="1"/>
</dbReference>
<sequence>MNHLLIAFSVFIVASLAQQHQEPIPIVSYENEGVNADGSYRWSFETGNGISAQEQGQIKNIANEEAGPEVQGQVQYTGDDGVPVSLTYIANENGFQPQGSHLPTPPPIPEAILKALEYNAAHPEEDDEAQNRVQRRQAAAAAQQVPKNANRFRY</sequence>
<gene>
    <name evidence="7" type="primary">LOC114325727</name>
</gene>
<keyword evidence="4" id="KW-0732">Signal</keyword>
<organism evidence="7">
    <name type="scientific">Diabrotica virgifera virgifera</name>
    <name type="common">western corn rootworm</name>
    <dbReference type="NCBI Taxonomy" id="50390"/>
    <lineage>
        <taxon>Eukaryota</taxon>
        <taxon>Metazoa</taxon>
        <taxon>Ecdysozoa</taxon>
        <taxon>Arthropoda</taxon>
        <taxon>Hexapoda</taxon>
        <taxon>Insecta</taxon>
        <taxon>Pterygota</taxon>
        <taxon>Neoptera</taxon>
        <taxon>Endopterygota</taxon>
        <taxon>Coleoptera</taxon>
        <taxon>Polyphaga</taxon>
        <taxon>Cucujiformia</taxon>
        <taxon>Chrysomeloidea</taxon>
        <taxon>Chrysomelidae</taxon>
        <taxon>Galerucinae</taxon>
        <taxon>Diabroticina</taxon>
        <taxon>Diabroticites</taxon>
        <taxon>Diabrotica</taxon>
    </lineage>
</organism>
<evidence type="ECO:0000256" key="4">
    <source>
        <dbReference type="SAM" id="SignalP"/>
    </source>
</evidence>
<dbReference type="RefSeq" id="XP_028129658.1">
    <property type="nucleotide sequence ID" value="XM_028273857.1"/>
</dbReference>
<dbReference type="EnsemblMetazoa" id="XM_028273857.1">
    <property type="protein sequence ID" value="XP_028129658.1"/>
    <property type="gene ID" value="LOC114325727"/>
</dbReference>
<protein>
    <submittedName>
        <fullName evidence="7">Endocuticle structural glycoprotein SgAbd-2-like</fullName>
    </submittedName>
</protein>
<evidence type="ECO:0000256" key="2">
    <source>
        <dbReference type="PROSITE-ProRule" id="PRU00497"/>
    </source>
</evidence>
<dbReference type="PRINTS" id="PR00947">
    <property type="entry name" value="CUTICLE"/>
</dbReference>
<dbReference type="InterPro" id="IPR031311">
    <property type="entry name" value="CHIT_BIND_RR_consensus"/>
</dbReference>
<feature type="region of interest" description="Disordered" evidence="3">
    <location>
        <begin position="123"/>
        <end position="154"/>
    </location>
</feature>
<evidence type="ECO:0000256" key="3">
    <source>
        <dbReference type="SAM" id="MobiDB-lite"/>
    </source>
</evidence>
<dbReference type="KEGG" id="dvv:114325727"/>
<dbReference type="Proteomes" id="UP001652700">
    <property type="component" value="Unplaced"/>
</dbReference>
<dbReference type="PANTHER" id="PTHR10380:SF173">
    <property type="entry name" value="CUTICULAR PROTEIN 47EF, ISOFORM C-RELATED"/>
    <property type="match status" value="1"/>
</dbReference>
<proteinExistence type="predicted"/>
<dbReference type="PANTHER" id="PTHR10380">
    <property type="entry name" value="CUTICLE PROTEIN"/>
    <property type="match status" value="1"/>
</dbReference>
<evidence type="ECO:0000313" key="5">
    <source>
        <dbReference type="EnsemblMetazoa" id="XP_028129658.1"/>
    </source>
</evidence>
<dbReference type="Pfam" id="PF00379">
    <property type="entry name" value="Chitin_bind_4"/>
    <property type="match status" value="1"/>
</dbReference>
<feature type="chain" id="PRO_5027922322" evidence="4">
    <location>
        <begin position="18"/>
        <end position="154"/>
    </location>
</feature>
<keyword evidence="1 2" id="KW-0193">Cuticle</keyword>
<evidence type="ECO:0000256" key="1">
    <source>
        <dbReference type="ARBA" id="ARBA00022460"/>
    </source>
</evidence>
<dbReference type="GO" id="GO:0008010">
    <property type="term" value="F:structural constituent of chitin-based larval cuticle"/>
    <property type="evidence" value="ECO:0007669"/>
    <property type="project" value="TreeGrafter"/>
</dbReference>
<feature type="signal peptide" evidence="4">
    <location>
        <begin position="1"/>
        <end position="17"/>
    </location>
</feature>
<keyword evidence="6" id="KW-1185">Reference proteome</keyword>
<evidence type="ECO:0000313" key="7">
    <source>
        <dbReference type="RefSeq" id="XP_028129658.1"/>
    </source>
</evidence>
<name>A0A6P7F7J2_DIAVI</name>